<dbReference type="InterPro" id="IPR006153">
    <property type="entry name" value="Cation/H_exchanger_TM"/>
</dbReference>
<feature type="transmembrane region" description="Helical" evidence="7">
    <location>
        <begin position="246"/>
        <end position="263"/>
    </location>
</feature>
<evidence type="ECO:0000256" key="1">
    <source>
        <dbReference type="ARBA" id="ARBA00004141"/>
    </source>
</evidence>
<keyword evidence="4 7" id="KW-1133">Transmembrane helix</keyword>
<dbReference type="AlphaFoldDB" id="A0A918LC09"/>
<evidence type="ECO:0000256" key="4">
    <source>
        <dbReference type="ARBA" id="ARBA00022989"/>
    </source>
</evidence>
<organism evidence="9 10">
    <name type="scientific">Actinokineospora fastidiosa</name>
    <dbReference type="NCBI Taxonomy" id="1816"/>
    <lineage>
        <taxon>Bacteria</taxon>
        <taxon>Bacillati</taxon>
        <taxon>Actinomycetota</taxon>
        <taxon>Actinomycetes</taxon>
        <taxon>Pseudonocardiales</taxon>
        <taxon>Pseudonocardiaceae</taxon>
        <taxon>Actinokineospora</taxon>
    </lineage>
</organism>
<keyword evidence="5" id="KW-0406">Ion transport</keyword>
<dbReference type="Proteomes" id="UP000660680">
    <property type="component" value="Unassembled WGS sequence"/>
</dbReference>
<protein>
    <recommendedName>
        <fullName evidence="8">Cation/H+ exchanger transmembrane domain-containing protein</fullName>
    </recommendedName>
</protein>
<dbReference type="Pfam" id="PF00999">
    <property type="entry name" value="Na_H_Exchanger"/>
    <property type="match status" value="1"/>
</dbReference>
<dbReference type="GO" id="GO:1902600">
    <property type="term" value="P:proton transmembrane transport"/>
    <property type="evidence" value="ECO:0007669"/>
    <property type="project" value="InterPro"/>
</dbReference>
<keyword evidence="10" id="KW-1185">Reference proteome</keyword>
<keyword evidence="2" id="KW-0813">Transport</keyword>
<comment type="caution">
    <text evidence="9">The sequence shown here is derived from an EMBL/GenBank/DDBJ whole genome shotgun (WGS) entry which is preliminary data.</text>
</comment>
<gene>
    <name evidence="9" type="ORF">GCM10010171_23480</name>
</gene>
<evidence type="ECO:0000256" key="7">
    <source>
        <dbReference type="SAM" id="Phobius"/>
    </source>
</evidence>
<feature type="domain" description="Cation/H+ exchanger transmembrane" evidence="8">
    <location>
        <begin position="15"/>
        <end position="386"/>
    </location>
</feature>
<evidence type="ECO:0000256" key="6">
    <source>
        <dbReference type="ARBA" id="ARBA00023136"/>
    </source>
</evidence>
<feature type="transmembrane region" description="Helical" evidence="7">
    <location>
        <begin position="193"/>
        <end position="215"/>
    </location>
</feature>
<dbReference type="GO" id="GO:0015297">
    <property type="term" value="F:antiporter activity"/>
    <property type="evidence" value="ECO:0007669"/>
    <property type="project" value="InterPro"/>
</dbReference>
<evidence type="ECO:0000256" key="2">
    <source>
        <dbReference type="ARBA" id="ARBA00022448"/>
    </source>
</evidence>
<feature type="transmembrane region" description="Helical" evidence="7">
    <location>
        <begin position="275"/>
        <end position="294"/>
    </location>
</feature>
<keyword evidence="3 7" id="KW-0812">Transmembrane</keyword>
<feature type="transmembrane region" description="Helical" evidence="7">
    <location>
        <begin position="155"/>
        <end position="181"/>
    </location>
</feature>
<dbReference type="InterPro" id="IPR050794">
    <property type="entry name" value="CPA2_transporter"/>
</dbReference>
<evidence type="ECO:0000259" key="8">
    <source>
        <dbReference type="Pfam" id="PF00999"/>
    </source>
</evidence>
<feature type="transmembrane region" description="Helical" evidence="7">
    <location>
        <begin position="222"/>
        <end position="240"/>
    </location>
</feature>
<feature type="transmembrane region" description="Helical" evidence="7">
    <location>
        <begin position="124"/>
        <end position="143"/>
    </location>
</feature>
<dbReference type="GO" id="GO:0016020">
    <property type="term" value="C:membrane"/>
    <property type="evidence" value="ECO:0007669"/>
    <property type="project" value="UniProtKB-SubCell"/>
</dbReference>
<dbReference type="PANTHER" id="PTHR32468:SF0">
    <property type="entry name" value="K(+)_H(+) ANTIPORTER 1"/>
    <property type="match status" value="1"/>
</dbReference>
<proteinExistence type="predicted"/>
<reference evidence="9" key="1">
    <citation type="journal article" date="2014" name="Int. J. Syst. Evol. Microbiol.">
        <title>Complete genome sequence of Corynebacterium casei LMG S-19264T (=DSM 44701T), isolated from a smear-ripened cheese.</title>
        <authorList>
            <consortium name="US DOE Joint Genome Institute (JGI-PGF)"/>
            <person name="Walter F."/>
            <person name="Albersmeier A."/>
            <person name="Kalinowski J."/>
            <person name="Ruckert C."/>
        </authorList>
    </citation>
    <scope>NUCLEOTIDE SEQUENCE</scope>
    <source>
        <strain evidence="9">JCM 3276</strain>
    </source>
</reference>
<dbReference type="Gene3D" id="1.20.1530.20">
    <property type="match status" value="1"/>
</dbReference>
<evidence type="ECO:0000313" key="9">
    <source>
        <dbReference type="EMBL" id="GGS29486.1"/>
    </source>
</evidence>
<name>A0A918LC09_9PSEU</name>
<evidence type="ECO:0000313" key="10">
    <source>
        <dbReference type="Proteomes" id="UP000660680"/>
    </source>
</evidence>
<evidence type="ECO:0000256" key="5">
    <source>
        <dbReference type="ARBA" id="ARBA00023065"/>
    </source>
</evidence>
<reference evidence="9" key="2">
    <citation type="submission" date="2020-09" db="EMBL/GenBank/DDBJ databases">
        <authorList>
            <person name="Sun Q."/>
            <person name="Ohkuma M."/>
        </authorList>
    </citation>
    <scope>NUCLEOTIDE SEQUENCE</scope>
    <source>
        <strain evidence="9">JCM 3276</strain>
    </source>
</reference>
<sequence length="419" mass="42570">MLLLALAVILVAAQVLGAAARRVGQPPVVGEIAAGVLLGPTLFAGAVPETLFPQDVRPGLAALADLGVAVFMLVIGMDLDQRLLRGQRAAAAGVAAGSIALPFASGALLALYLARTHETTGTTLAFVLFFGAAMAITAFPVLVRVLTDRGMHRIAVGGLAVAVAAIGDAVVWCLLAAVLTLTGEQSGWQTVLAVPYLLVMVFAVRPALATVAAALARRGRPLPPSALAGVVVFAAGSGAATEWLGLHFIFGAFLAGAVIPRAGTEALRAEIVARIRPLGSVLLPVYFAVAGLAVDLSTVTVTAVGELALILLIAVSGKFLGAYAAARACGQSSRHAATLGVLMNTRGLTELIVLDIGLRTGLLDTALYSLMVVMTIVATAMTGPLLHVVYPPRLLADLPSGVTHPRVPEPGPAGGACQP</sequence>
<dbReference type="EMBL" id="BMRB01000002">
    <property type="protein sequence ID" value="GGS29486.1"/>
    <property type="molecule type" value="Genomic_DNA"/>
</dbReference>
<feature type="transmembrane region" description="Helical" evidence="7">
    <location>
        <begin position="366"/>
        <end position="390"/>
    </location>
</feature>
<feature type="transmembrane region" description="Helical" evidence="7">
    <location>
        <begin position="306"/>
        <end position="326"/>
    </location>
</feature>
<feature type="transmembrane region" description="Helical" evidence="7">
    <location>
        <begin position="59"/>
        <end position="77"/>
    </location>
</feature>
<keyword evidence="6 7" id="KW-0472">Membrane</keyword>
<dbReference type="InterPro" id="IPR038770">
    <property type="entry name" value="Na+/solute_symporter_sf"/>
</dbReference>
<comment type="subcellular location">
    <subcellularLocation>
        <location evidence="1">Membrane</location>
        <topology evidence="1">Multi-pass membrane protein</topology>
    </subcellularLocation>
</comment>
<evidence type="ECO:0000256" key="3">
    <source>
        <dbReference type="ARBA" id="ARBA00022692"/>
    </source>
</evidence>
<accession>A0A918LC09</accession>
<feature type="transmembrane region" description="Helical" evidence="7">
    <location>
        <begin position="89"/>
        <end position="112"/>
    </location>
</feature>
<dbReference type="PANTHER" id="PTHR32468">
    <property type="entry name" value="CATION/H + ANTIPORTER"/>
    <property type="match status" value="1"/>
</dbReference>